<name>A0A9D4RJJ6_DREPO</name>
<sequence>MLGKYSYMTMGAIGTALLCGSVYDYIHKKYLIKCYLLCNFQRVIFFVTHLYKAISQTTRFGNIM</sequence>
<dbReference type="AlphaFoldDB" id="A0A9D4RJJ6"/>
<protein>
    <submittedName>
        <fullName evidence="2">Uncharacterized protein</fullName>
    </submittedName>
</protein>
<proteinExistence type="predicted"/>
<keyword evidence="1" id="KW-0812">Transmembrane</keyword>
<comment type="caution">
    <text evidence="2">The sequence shown here is derived from an EMBL/GenBank/DDBJ whole genome shotgun (WGS) entry which is preliminary data.</text>
</comment>
<reference evidence="2" key="1">
    <citation type="journal article" date="2019" name="bioRxiv">
        <title>The Genome of the Zebra Mussel, Dreissena polymorpha: A Resource for Invasive Species Research.</title>
        <authorList>
            <person name="McCartney M.A."/>
            <person name="Auch B."/>
            <person name="Kono T."/>
            <person name="Mallez S."/>
            <person name="Zhang Y."/>
            <person name="Obille A."/>
            <person name="Becker A."/>
            <person name="Abrahante J.E."/>
            <person name="Garbe J."/>
            <person name="Badalamenti J.P."/>
            <person name="Herman A."/>
            <person name="Mangelson H."/>
            <person name="Liachko I."/>
            <person name="Sullivan S."/>
            <person name="Sone E.D."/>
            <person name="Koren S."/>
            <person name="Silverstein K.A.T."/>
            <person name="Beckman K.B."/>
            <person name="Gohl D.M."/>
        </authorList>
    </citation>
    <scope>NUCLEOTIDE SEQUENCE</scope>
    <source>
        <strain evidence="2">Duluth1</strain>
        <tissue evidence="2">Whole animal</tissue>
    </source>
</reference>
<keyword evidence="3" id="KW-1185">Reference proteome</keyword>
<evidence type="ECO:0000313" key="2">
    <source>
        <dbReference type="EMBL" id="KAH3868530.1"/>
    </source>
</evidence>
<accession>A0A9D4RJJ6</accession>
<feature type="transmembrane region" description="Helical" evidence="1">
    <location>
        <begin position="6"/>
        <end position="26"/>
    </location>
</feature>
<evidence type="ECO:0000256" key="1">
    <source>
        <dbReference type="SAM" id="Phobius"/>
    </source>
</evidence>
<evidence type="ECO:0000313" key="3">
    <source>
        <dbReference type="Proteomes" id="UP000828390"/>
    </source>
</evidence>
<dbReference type="EMBL" id="JAIWYP010000002">
    <property type="protein sequence ID" value="KAH3868530.1"/>
    <property type="molecule type" value="Genomic_DNA"/>
</dbReference>
<keyword evidence="1" id="KW-1133">Transmembrane helix</keyword>
<reference evidence="2" key="2">
    <citation type="submission" date="2020-11" db="EMBL/GenBank/DDBJ databases">
        <authorList>
            <person name="McCartney M.A."/>
            <person name="Auch B."/>
            <person name="Kono T."/>
            <person name="Mallez S."/>
            <person name="Becker A."/>
            <person name="Gohl D.M."/>
            <person name="Silverstein K.A.T."/>
            <person name="Koren S."/>
            <person name="Bechman K.B."/>
            <person name="Herman A."/>
            <person name="Abrahante J.E."/>
            <person name="Garbe J."/>
        </authorList>
    </citation>
    <scope>NUCLEOTIDE SEQUENCE</scope>
    <source>
        <strain evidence="2">Duluth1</strain>
        <tissue evidence="2">Whole animal</tissue>
    </source>
</reference>
<keyword evidence="1" id="KW-0472">Membrane</keyword>
<dbReference type="Proteomes" id="UP000828390">
    <property type="component" value="Unassembled WGS sequence"/>
</dbReference>
<gene>
    <name evidence="2" type="ORF">DPMN_031680</name>
</gene>
<organism evidence="2 3">
    <name type="scientific">Dreissena polymorpha</name>
    <name type="common">Zebra mussel</name>
    <name type="synonym">Mytilus polymorpha</name>
    <dbReference type="NCBI Taxonomy" id="45954"/>
    <lineage>
        <taxon>Eukaryota</taxon>
        <taxon>Metazoa</taxon>
        <taxon>Spiralia</taxon>
        <taxon>Lophotrochozoa</taxon>
        <taxon>Mollusca</taxon>
        <taxon>Bivalvia</taxon>
        <taxon>Autobranchia</taxon>
        <taxon>Heteroconchia</taxon>
        <taxon>Euheterodonta</taxon>
        <taxon>Imparidentia</taxon>
        <taxon>Neoheterodontei</taxon>
        <taxon>Myida</taxon>
        <taxon>Dreissenoidea</taxon>
        <taxon>Dreissenidae</taxon>
        <taxon>Dreissena</taxon>
    </lineage>
</organism>